<dbReference type="Proteomes" id="UP000505077">
    <property type="component" value="Unassembled WGS sequence"/>
</dbReference>
<evidence type="ECO:0000313" key="4">
    <source>
        <dbReference type="Proteomes" id="UP000505077"/>
    </source>
</evidence>
<dbReference type="EMBL" id="BLLL01000017">
    <property type="protein sequence ID" value="GFH63437.1"/>
    <property type="molecule type" value="Genomic_DNA"/>
</dbReference>
<dbReference type="GO" id="GO:0005829">
    <property type="term" value="C:cytosol"/>
    <property type="evidence" value="ECO:0007669"/>
    <property type="project" value="TreeGrafter"/>
</dbReference>
<keyword evidence="1" id="KW-0238">DNA-binding</keyword>
<dbReference type="PANTHER" id="PTHR46797:SF1">
    <property type="entry name" value="METHYLPHOSPHONATE SYNTHASE"/>
    <property type="match status" value="1"/>
</dbReference>
<dbReference type="PANTHER" id="PTHR46797">
    <property type="entry name" value="HTH-TYPE TRANSCRIPTIONAL REGULATOR"/>
    <property type="match status" value="1"/>
</dbReference>
<dbReference type="SUPFAM" id="SSF47413">
    <property type="entry name" value="lambda repressor-like DNA-binding domains"/>
    <property type="match status" value="1"/>
</dbReference>
<dbReference type="AlphaFoldDB" id="A0A6L2R7H4"/>
<dbReference type="PROSITE" id="PS50943">
    <property type="entry name" value="HTH_CROC1"/>
    <property type="match status" value="1"/>
</dbReference>
<dbReference type="SMART" id="SM00530">
    <property type="entry name" value="HTH_XRE"/>
    <property type="match status" value="1"/>
</dbReference>
<proteinExistence type="predicted"/>
<sequence>MAEKRNKSDAFGTVLRIYRQERNLMQEQLSERVDVVRSFICTLESGKKQPSLDMVFRLAAALGVKPGELVDAVAARLAK</sequence>
<evidence type="ECO:0000256" key="1">
    <source>
        <dbReference type="ARBA" id="ARBA00023125"/>
    </source>
</evidence>
<feature type="domain" description="HTH cro/C1-type" evidence="2">
    <location>
        <begin position="15"/>
        <end position="69"/>
    </location>
</feature>
<protein>
    <submittedName>
        <fullName evidence="3">Helix-turn-helix protein</fullName>
    </submittedName>
</protein>
<dbReference type="GO" id="GO:0003677">
    <property type="term" value="F:DNA binding"/>
    <property type="evidence" value="ECO:0007669"/>
    <property type="project" value="UniProtKB-KW"/>
</dbReference>
<gene>
    <name evidence="3" type="ORF">ZNDK_1208</name>
</gene>
<organism evidence="3 4">
    <name type="scientific">Candidatus Desulfovibrio kirbyi</name>
    <dbReference type="NCBI Taxonomy" id="2696086"/>
    <lineage>
        <taxon>Bacteria</taxon>
        <taxon>Pseudomonadati</taxon>
        <taxon>Thermodesulfobacteriota</taxon>
        <taxon>Desulfovibrionia</taxon>
        <taxon>Desulfovibrionales</taxon>
        <taxon>Desulfovibrionaceae</taxon>
        <taxon>Desulfovibrio</taxon>
    </lineage>
</organism>
<evidence type="ECO:0000259" key="2">
    <source>
        <dbReference type="PROSITE" id="PS50943"/>
    </source>
</evidence>
<reference evidence="3 4" key="1">
    <citation type="journal article" date="2020" name="ISME J.">
        <title>Parallel Reductive Genome Evolution in Desulfovibrio Ectosymbionts Independently Acquired by Trichonympha Protists in the Termite Gut.</title>
        <authorList>
            <person name="Takeuchi M."/>
            <person name="Kuwahara H."/>
            <person name="Murakami T."/>
            <person name="Takahashi K."/>
            <person name="Kajitani R."/>
            <person name="Toyoda A."/>
            <person name="Itoh T."/>
            <person name="Ohkuma M."/>
            <person name="Hongoh Y."/>
        </authorList>
    </citation>
    <scope>NUCLEOTIDE SEQUENCE [LARGE SCALE GENOMIC DNA]</scope>
    <source>
        <strain evidence="3">ZnDsv-02</strain>
    </source>
</reference>
<dbReference type="InterPro" id="IPR001387">
    <property type="entry name" value="Cro/C1-type_HTH"/>
</dbReference>
<accession>A0A6L2R7H4</accession>
<dbReference type="InterPro" id="IPR010982">
    <property type="entry name" value="Lambda_DNA-bd_dom_sf"/>
</dbReference>
<dbReference type="Pfam" id="PF13560">
    <property type="entry name" value="HTH_31"/>
    <property type="match status" value="1"/>
</dbReference>
<dbReference type="GO" id="GO:0003700">
    <property type="term" value="F:DNA-binding transcription factor activity"/>
    <property type="evidence" value="ECO:0007669"/>
    <property type="project" value="TreeGrafter"/>
</dbReference>
<dbReference type="Gene3D" id="1.10.260.40">
    <property type="entry name" value="lambda repressor-like DNA-binding domains"/>
    <property type="match status" value="1"/>
</dbReference>
<evidence type="ECO:0000313" key="3">
    <source>
        <dbReference type="EMBL" id="GFH63437.1"/>
    </source>
</evidence>
<dbReference type="CDD" id="cd00093">
    <property type="entry name" value="HTH_XRE"/>
    <property type="match status" value="1"/>
</dbReference>
<dbReference type="InterPro" id="IPR050807">
    <property type="entry name" value="TransReg_Diox_bact_type"/>
</dbReference>
<comment type="caution">
    <text evidence="3">The sequence shown here is derived from an EMBL/GenBank/DDBJ whole genome shotgun (WGS) entry which is preliminary data.</text>
</comment>
<name>A0A6L2R7H4_9BACT</name>